<dbReference type="GO" id="GO:0050660">
    <property type="term" value="F:flavin adenine dinucleotide binding"/>
    <property type="evidence" value="ECO:0007669"/>
    <property type="project" value="InterPro"/>
</dbReference>
<dbReference type="Pfam" id="PF01266">
    <property type="entry name" value="DAO"/>
    <property type="match status" value="1"/>
</dbReference>
<evidence type="ECO:0000259" key="4">
    <source>
        <dbReference type="Pfam" id="PF01266"/>
    </source>
</evidence>
<name>A0A178YRA5_SINSA</name>
<keyword evidence="2" id="KW-0784">Thiamine biosynthesis</keyword>
<organism evidence="5 6">
    <name type="scientific">Sinorhizobium saheli</name>
    <dbReference type="NCBI Taxonomy" id="36856"/>
    <lineage>
        <taxon>Bacteria</taxon>
        <taxon>Pseudomonadati</taxon>
        <taxon>Pseudomonadota</taxon>
        <taxon>Alphaproteobacteria</taxon>
        <taxon>Hyphomicrobiales</taxon>
        <taxon>Rhizobiaceae</taxon>
        <taxon>Sinorhizobium/Ensifer group</taxon>
        <taxon>Sinorhizobium</taxon>
    </lineage>
</organism>
<reference evidence="5 6" key="1">
    <citation type="submission" date="2015-11" db="EMBL/GenBank/DDBJ databases">
        <title>Ensifer anhuiense sp. nov., an effective nitrogen fixation bacterium with Glycine soja.</title>
        <authorList>
            <person name="Yan H."/>
            <person name="Chen W."/>
        </authorList>
    </citation>
    <scope>NUCLEOTIDE SEQUENCE [LARGE SCALE GENOMIC DNA]</scope>
    <source>
        <strain evidence="5 6">LMG 7837</strain>
    </source>
</reference>
<protein>
    <submittedName>
        <fullName evidence="5">Glycine oxidase</fullName>
    </submittedName>
</protein>
<dbReference type="Proteomes" id="UP000078507">
    <property type="component" value="Unassembled WGS sequence"/>
</dbReference>
<dbReference type="RefSeq" id="WP_066868398.1">
    <property type="nucleotide sequence ID" value="NZ_LNQB01000045.1"/>
</dbReference>
<evidence type="ECO:0000256" key="1">
    <source>
        <dbReference type="ARBA" id="ARBA00004948"/>
    </source>
</evidence>
<dbReference type="InterPro" id="IPR012727">
    <property type="entry name" value="Gly_oxidase_ThiO"/>
</dbReference>
<dbReference type="GO" id="GO:0016491">
    <property type="term" value="F:oxidoreductase activity"/>
    <property type="evidence" value="ECO:0007669"/>
    <property type="project" value="UniProtKB-KW"/>
</dbReference>
<dbReference type="UniPathway" id="UPA00060"/>
<comment type="caution">
    <text evidence="5">The sequence shown here is derived from an EMBL/GenBank/DDBJ whole genome shotgun (WGS) entry which is preliminary data.</text>
</comment>
<dbReference type="InterPro" id="IPR006076">
    <property type="entry name" value="FAD-dep_OxRdtase"/>
</dbReference>
<dbReference type="OrthoDB" id="9790035at2"/>
<proteinExistence type="predicted"/>
<dbReference type="AlphaFoldDB" id="A0A178YRA5"/>
<dbReference type="SUPFAM" id="SSF54373">
    <property type="entry name" value="FAD-linked reductases, C-terminal domain"/>
    <property type="match status" value="1"/>
</dbReference>
<keyword evidence="3" id="KW-0560">Oxidoreductase</keyword>
<gene>
    <name evidence="5" type="ORF">ATB98_08850</name>
</gene>
<dbReference type="Gene3D" id="3.50.50.60">
    <property type="entry name" value="FAD/NAD(P)-binding domain"/>
    <property type="match status" value="1"/>
</dbReference>
<dbReference type="GO" id="GO:0005737">
    <property type="term" value="C:cytoplasm"/>
    <property type="evidence" value="ECO:0007669"/>
    <property type="project" value="TreeGrafter"/>
</dbReference>
<evidence type="ECO:0000313" key="6">
    <source>
        <dbReference type="Proteomes" id="UP000078507"/>
    </source>
</evidence>
<dbReference type="EMBL" id="LNQB01000045">
    <property type="protein sequence ID" value="OAP50098.1"/>
    <property type="molecule type" value="Genomic_DNA"/>
</dbReference>
<dbReference type="NCBIfam" id="TIGR02352">
    <property type="entry name" value="thiamin_ThiO"/>
    <property type="match status" value="1"/>
</dbReference>
<dbReference type="STRING" id="36856.ATB98_08850"/>
<accession>A0A178YRA5</accession>
<keyword evidence="6" id="KW-1185">Reference proteome</keyword>
<sequence length="336" mass="35864">MTVLIKGAGVAGLAAAFELSRRGIAVEVVDAAETVGGGASSYAGGMIAPYCEREAADEAVLALGLSAADWWAEAVPGEIFRRGTLVIAAGRDSGELDRFAARTRGYERVGGNAIGKLEPDLAGRFDRALFFAEEAHLDPRKAMAGLYERLVESGVRFHLGGADSPSEASFSTVVECTGAAAIAATPGLRGVRGEMLFLETAEISLSRPVRLLHPRHPLYIVPRENNRFMVGATMIETDDDGPITARSVMEFLNAAYAVHPAFGEARVVEMGVGVRPAFADNLPRVLDRDDGFAIAGMYRHGFLLAPAMARQLAERLCGAKHPPLFSHPSFRKEAIQ</sequence>
<evidence type="ECO:0000256" key="2">
    <source>
        <dbReference type="ARBA" id="ARBA00022977"/>
    </source>
</evidence>
<comment type="pathway">
    <text evidence="1">Cofactor biosynthesis; thiamine diphosphate biosynthesis.</text>
</comment>
<evidence type="ECO:0000256" key="3">
    <source>
        <dbReference type="ARBA" id="ARBA00023002"/>
    </source>
</evidence>
<dbReference type="GO" id="GO:0009229">
    <property type="term" value="P:thiamine diphosphate biosynthetic process"/>
    <property type="evidence" value="ECO:0007669"/>
    <property type="project" value="UniProtKB-UniPathway"/>
</dbReference>
<dbReference type="SUPFAM" id="SSF51905">
    <property type="entry name" value="FAD/NAD(P)-binding domain"/>
    <property type="match status" value="1"/>
</dbReference>
<dbReference type="GO" id="GO:0009228">
    <property type="term" value="P:thiamine biosynthetic process"/>
    <property type="evidence" value="ECO:0007669"/>
    <property type="project" value="UniProtKB-KW"/>
</dbReference>
<dbReference type="PANTHER" id="PTHR13847:SF289">
    <property type="entry name" value="GLYCINE OXIDASE"/>
    <property type="match status" value="1"/>
</dbReference>
<dbReference type="Gene3D" id="3.30.9.10">
    <property type="entry name" value="D-Amino Acid Oxidase, subunit A, domain 2"/>
    <property type="match status" value="1"/>
</dbReference>
<dbReference type="InterPro" id="IPR036188">
    <property type="entry name" value="FAD/NAD-bd_sf"/>
</dbReference>
<dbReference type="PANTHER" id="PTHR13847">
    <property type="entry name" value="SARCOSINE DEHYDROGENASE-RELATED"/>
    <property type="match status" value="1"/>
</dbReference>
<evidence type="ECO:0000313" key="5">
    <source>
        <dbReference type="EMBL" id="OAP50098.1"/>
    </source>
</evidence>
<feature type="domain" description="FAD dependent oxidoreductase" evidence="4">
    <location>
        <begin position="3"/>
        <end position="315"/>
    </location>
</feature>